<dbReference type="GO" id="GO:0008236">
    <property type="term" value="F:serine-type peptidase activity"/>
    <property type="evidence" value="ECO:0007669"/>
    <property type="project" value="UniProtKB-KW"/>
</dbReference>
<dbReference type="SUPFAM" id="SSF52317">
    <property type="entry name" value="Class I glutamine amidotransferase-like"/>
    <property type="match status" value="1"/>
</dbReference>
<keyword evidence="3" id="KW-0645">Protease</keyword>
<dbReference type="AlphaFoldDB" id="A0A368L7C3"/>
<dbReference type="Gene3D" id="3.50.30.60">
    <property type="entry name" value="LD-carboxypeptidase A C-terminal domain-like"/>
    <property type="match status" value="1"/>
</dbReference>
<dbReference type="InterPro" id="IPR029062">
    <property type="entry name" value="Class_I_gatase-like"/>
</dbReference>
<evidence type="ECO:0000256" key="2">
    <source>
        <dbReference type="ARBA" id="ARBA00022645"/>
    </source>
</evidence>
<dbReference type="Pfam" id="PF02016">
    <property type="entry name" value="Peptidase_S66"/>
    <property type="match status" value="1"/>
</dbReference>
<dbReference type="InterPro" id="IPR003507">
    <property type="entry name" value="S66_fam"/>
</dbReference>
<dbReference type="InterPro" id="IPR027478">
    <property type="entry name" value="LdcA_N"/>
</dbReference>
<gene>
    <name evidence="9" type="ORF">DU000_02020</name>
</gene>
<evidence type="ECO:0000256" key="1">
    <source>
        <dbReference type="ARBA" id="ARBA00010233"/>
    </source>
</evidence>
<dbReference type="RefSeq" id="WP_114401676.1">
    <property type="nucleotide sequence ID" value="NZ_QPGB01000001.1"/>
</dbReference>
<comment type="caution">
    <text evidence="9">The sequence shown here is derived from an EMBL/GenBank/DDBJ whole genome shotgun (WGS) entry which is preliminary data.</text>
</comment>
<reference evidence="9 10" key="1">
    <citation type="journal article" date="2018" name="Int. J. Syst. Evol. Microbiol.">
        <title>Parvibium lacunae gen. nov., sp. nov., a new member of the family Alcaligenaceae isolated from a freshwater pond.</title>
        <authorList>
            <person name="Chen W.M."/>
            <person name="Xie P.B."/>
            <person name="Hsu M.Y."/>
            <person name="Sheu S.Y."/>
        </authorList>
    </citation>
    <scope>NUCLEOTIDE SEQUENCE [LARGE SCALE GENOMIC DNA]</scope>
    <source>
        <strain evidence="9 10">KMB9</strain>
    </source>
</reference>
<accession>A0A368L7C3</accession>
<feature type="domain" description="LD-carboxypeptidase N-terminal" evidence="7">
    <location>
        <begin position="9"/>
        <end position="126"/>
    </location>
</feature>
<dbReference type="InterPro" id="IPR027461">
    <property type="entry name" value="Carboxypeptidase_A_C_sf"/>
</dbReference>
<organism evidence="9 10">
    <name type="scientific">Parvibium lacunae</name>
    <dbReference type="NCBI Taxonomy" id="1888893"/>
    <lineage>
        <taxon>Bacteria</taxon>
        <taxon>Pseudomonadati</taxon>
        <taxon>Pseudomonadota</taxon>
        <taxon>Betaproteobacteria</taxon>
        <taxon>Burkholderiales</taxon>
        <taxon>Alcaligenaceae</taxon>
        <taxon>Parvibium</taxon>
    </lineage>
</organism>
<keyword evidence="4" id="KW-0378">Hydrolase</keyword>
<dbReference type="EMBL" id="QPGB01000001">
    <property type="protein sequence ID" value="RCS59526.1"/>
    <property type="molecule type" value="Genomic_DNA"/>
</dbReference>
<sequence>MTAPALCFFSPSGSVQDADALQRAASFLQEQGYALSYQPHTLAQAQRFAGDDKARLTDLHSVFESHYDIAIATRGGYGLTRLLPQLDLAYLAAQLLARPKKIVGHSDLNLLQLALLAQTQAVTWCGPMACFDLGATPVNPFMWQQFSQAMQTGRVNFSFMPTYLEATPVTLAGHYRGRLWGGNLSLLCSLIGTPWLPTITDGILFLEEVNEHPYRVERMLLQLAQAGILARQQLILVGQVTAYRLAEFDRGYDLPTALARVQAEVAVPIIAGFPFGHVYEKTCLPIGGMIDLTIPHATTAAIEVMATA</sequence>
<dbReference type="SUPFAM" id="SSF141986">
    <property type="entry name" value="LD-carboxypeptidase A C-terminal domain-like"/>
    <property type="match status" value="1"/>
</dbReference>
<dbReference type="GO" id="GO:0006508">
    <property type="term" value="P:proteolysis"/>
    <property type="evidence" value="ECO:0007669"/>
    <property type="project" value="UniProtKB-KW"/>
</dbReference>
<dbReference type="Proteomes" id="UP000252357">
    <property type="component" value="Unassembled WGS sequence"/>
</dbReference>
<evidence type="ECO:0000256" key="6">
    <source>
        <dbReference type="PIRSR" id="PIRSR028757-1"/>
    </source>
</evidence>
<dbReference type="PIRSF" id="PIRSF028757">
    <property type="entry name" value="LD-carboxypeptidase"/>
    <property type="match status" value="1"/>
</dbReference>
<dbReference type="PANTHER" id="PTHR30237">
    <property type="entry name" value="MURAMOYLTETRAPEPTIDE CARBOXYPEPTIDASE"/>
    <property type="match status" value="1"/>
</dbReference>
<evidence type="ECO:0000313" key="10">
    <source>
        <dbReference type="Proteomes" id="UP000252357"/>
    </source>
</evidence>
<feature type="active site" description="Charge relay system" evidence="6">
    <location>
        <position position="277"/>
    </location>
</feature>
<keyword evidence="10" id="KW-1185">Reference proteome</keyword>
<evidence type="ECO:0000259" key="8">
    <source>
        <dbReference type="Pfam" id="PF17676"/>
    </source>
</evidence>
<dbReference type="Gene3D" id="3.40.50.10740">
    <property type="entry name" value="Class I glutamine amidotransferase-like"/>
    <property type="match status" value="1"/>
</dbReference>
<protein>
    <submittedName>
        <fullName evidence="9">Muramoyltetrapeptide carboxypeptidase</fullName>
    </submittedName>
</protein>
<comment type="similarity">
    <text evidence="1">Belongs to the peptidase S66 family.</text>
</comment>
<evidence type="ECO:0000256" key="3">
    <source>
        <dbReference type="ARBA" id="ARBA00022670"/>
    </source>
</evidence>
<feature type="active site" description="Charge relay system" evidence="6">
    <location>
        <position position="207"/>
    </location>
</feature>
<evidence type="ECO:0000256" key="4">
    <source>
        <dbReference type="ARBA" id="ARBA00022801"/>
    </source>
</evidence>
<feature type="domain" description="LD-carboxypeptidase C-terminal" evidence="8">
    <location>
        <begin position="176"/>
        <end position="292"/>
    </location>
</feature>
<evidence type="ECO:0000313" key="9">
    <source>
        <dbReference type="EMBL" id="RCS59526.1"/>
    </source>
</evidence>
<name>A0A368L7C3_9BURK</name>
<dbReference type="CDD" id="cd07025">
    <property type="entry name" value="Peptidase_S66"/>
    <property type="match status" value="1"/>
</dbReference>
<dbReference type="InterPro" id="IPR040921">
    <property type="entry name" value="Peptidase_S66C"/>
</dbReference>
<dbReference type="PANTHER" id="PTHR30237:SF2">
    <property type="entry name" value="MUREIN TETRAPEPTIDE CARBOXYPEPTIDASE"/>
    <property type="match status" value="1"/>
</dbReference>
<proteinExistence type="inferred from homology"/>
<keyword evidence="2 9" id="KW-0121">Carboxypeptidase</keyword>
<dbReference type="InterPro" id="IPR040449">
    <property type="entry name" value="Peptidase_S66_N"/>
</dbReference>
<feature type="active site" description="Nucleophile" evidence="6">
    <location>
        <position position="106"/>
    </location>
</feature>
<dbReference type="GO" id="GO:0004180">
    <property type="term" value="F:carboxypeptidase activity"/>
    <property type="evidence" value="ECO:0007669"/>
    <property type="project" value="UniProtKB-KW"/>
</dbReference>
<evidence type="ECO:0000259" key="7">
    <source>
        <dbReference type="Pfam" id="PF02016"/>
    </source>
</evidence>
<keyword evidence="5" id="KW-0720">Serine protease</keyword>
<evidence type="ECO:0000256" key="5">
    <source>
        <dbReference type="ARBA" id="ARBA00022825"/>
    </source>
</evidence>
<dbReference type="Pfam" id="PF17676">
    <property type="entry name" value="Peptidase_S66C"/>
    <property type="match status" value="1"/>
</dbReference>